<evidence type="ECO:0000313" key="16">
    <source>
        <dbReference type="Proteomes" id="UP000282311"/>
    </source>
</evidence>
<evidence type="ECO:0000256" key="3">
    <source>
        <dbReference type="ARBA" id="ARBA00022741"/>
    </source>
</evidence>
<evidence type="ECO:0000256" key="6">
    <source>
        <dbReference type="ARBA" id="ARBA00022806"/>
    </source>
</evidence>
<keyword evidence="7" id="KW-0067">ATP-binding</keyword>
<dbReference type="SMART" id="SM00488">
    <property type="entry name" value="DEXDc2"/>
    <property type="match status" value="1"/>
</dbReference>
<dbReference type="InterPro" id="IPR011604">
    <property type="entry name" value="PDDEXK-like_dom_sf"/>
</dbReference>
<keyword evidence="5" id="KW-0378">Hydrolase</keyword>
<keyword evidence="12" id="KW-0413">Isomerase</keyword>
<dbReference type="RefSeq" id="WP_120746274.1">
    <property type="nucleotide sequence ID" value="NZ_RBAH01000003.1"/>
</dbReference>
<sequence length="778" mass="88123">MPDQVEVSVRALVEHVYRGGSIEAGFRTGAPLAEGTKAHRTIQNAYKETDKKEVYVRGDLEYEGIVYRIDGRCDGLLFGEAGESDEVTVEEIKSTSGTIALLEEQSHPVHWAQAKCYAYLYAAAENRERMRIRLTYIHRGSEERKSFENTASFEELEAFVRELIEAYAPFAKQNLEHTARREASVKELSFPFSAYRQGQRHFAGAVYKSVVERKRLFARAPTGTGKTISTLFPAVKAIGEGHLRRFFYVTAKTTTRAAAEEALALMRGRGLCLRSVTITAKDKICFKEETRCEKEYCEFADGYYDRINGALYDLWRCETAITRDVVEAYARKHRVCPFEFSLDAVYEADAVLCDYNYVYDPRISLKRLFEEQKRQTAILIDEAHNLIDRGREMYSAELAKAPFLELKRQTKTGHRGLYETAKAVNDAFIALRKSCGEGGGMTVLDEAPQALVPLLESFAVEAEATLAGGYAGEYRELLTDTYYAVQNYIRTAEGYDERYRTYADVQRSDVRLKLLCVDPSGMLRLLGKGYRSQIYFSATLSPIPYYRDMLGGEEDDYTLAIPSPFGREQLDVLLLPLSTRYRDREQSKRPIATAIRRVTEERPGNFLVFFPSYEYMNEVVEQFADLAWSGTMLVQQSGMSEEERDTFLASFAGWSDRTLVGFAVMGGVFAEGIDLTGDRLTGVVIVGVGLPQFGGERDLIRRFFDESGRNGFDYAYKFPGMNKVLQAGGRLIRTESDSGTLLLIDDRFMQPDYYALLPQEWKPITTMRGQAAANPHRE</sequence>
<dbReference type="InterPro" id="IPR014013">
    <property type="entry name" value="Helic_SF1/SF2_ATP-bd_DinG/Rad3"/>
</dbReference>
<evidence type="ECO:0000256" key="8">
    <source>
        <dbReference type="ARBA" id="ARBA00023004"/>
    </source>
</evidence>
<dbReference type="InterPro" id="IPR006555">
    <property type="entry name" value="ATP-dep_Helicase_C"/>
</dbReference>
<dbReference type="PANTHER" id="PTHR11472:SF34">
    <property type="entry name" value="REGULATOR OF TELOMERE ELONGATION HELICASE 1"/>
    <property type="match status" value="1"/>
</dbReference>
<accession>A0A3B0CNE8</accession>
<evidence type="ECO:0000256" key="7">
    <source>
        <dbReference type="ARBA" id="ARBA00022840"/>
    </source>
</evidence>
<evidence type="ECO:0000256" key="5">
    <source>
        <dbReference type="ARBA" id="ARBA00022801"/>
    </source>
</evidence>
<organism evidence="15 16">
    <name type="scientific">Paenibacillus ginsengarvi</name>
    <dbReference type="NCBI Taxonomy" id="400777"/>
    <lineage>
        <taxon>Bacteria</taxon>
        <taxon>Bacillati</taxon>
        <taxon>Bacillota</taxon>
        <taxon>Bacilli</taxon>
        <taxon>Bacillales</taxon>
        <taxon>Paenibacillaceae</taxon>
        <taxon>Paenibacillus</taxon>
    </lineage>
</organism>
<evidence type="ECO:0000256" key="9">
    <source>
        <dbReference type="ARBA" id="ARBA00023014"/>
    </source>
</evidence>
<dbReference type="GO" id="GO:0016818">
    <property type="term" value="F:hydrolase activity, acting on acid anhydrides, in phosphorus-containing anhydrides"/>
    <property type="evidence" value="ECO:0007669"/>
    <property type="project" value="InterPro"/>
</dbReference>
<dbReference type="OrthoDB" id="9765586at2"/>
<protein>
    <submittedName>
        <fullName evidence="15">ATP-dependent DNA helicase</fullName>
    </submittedName>
</protein>
<dbReference type="GO" id="GO:0003678">
    <property type="term" value="F:DNA helicase activity"/>
    <property type="evidence" value="ECO:0007669"/>
    <property type="project" value="InterPro"/>
</dbReference>
<dbReference type="Gene3D" id="1.10.275.40">
    <property type="match status" value="1"/>
</dbReference>
<dbReference type="InterPro" id="IPR045028">
    <property type="entry name" value="DinG/Rad3-like"/>
</dbReference>
<keyword evidence="6 15" id="KW-0347">Helicase</keyword>
<keyword evidence="9" id="KW-0411">Iron-sulfur</keyword>
<dbReference type="InterPro" id="IPR006554">
    <property type="entry name" value="Helicase-like_DEXD_c2"/>
</dbReference>
<dbReference type="GO" id="GO:0051539">
    <property type="term" value="F:4 iron, 4 sulfur cluster binding"/>
    <property type="evidence" value="ECO:0007669"/>
    <property type="project" value="UniProtKB-KW"/>
</dbReference>
<keyword evidence="8" id="KW-0408">Iron</keyword>
<dbReference type="InterPro" id="IPR042493">
    <property type="entry name" value="XPD_DNA_FeS"/>
</dbReference>
<dbReference type="EMBL" id="RBAH01000003">
    <property type="protein sequence ID" value="RKN85907.1"/>
    <property type="molecule type" value="Genomic_DNA"/>
</dbReference>
<name>A0A3B0CNE8_9BACL</name>
<dbReference type="Proteomes" id="UP000282311">
    <property type="component" value="Unassembled WGS sequence"/>
</dbReference>
<dbReference type="PANTHER" id="PTHR11472">
    <property type="entry name" value="DNA REPAIR DEAD HELICASE RAD3/XP-D SUBFAMILY MEMBER"/>
    <property type="match status" value="1"/>
</dbReference>
<evidence type="ECO:0000256" key="10">
    <source>
        <dbReference type="ARBA" id="ARBA00023125"/>
    </source>
</evidence>
<evidence type="ECO:0000256" key="4">
    <source>
        <dbReference type="ARBA" id="ARBA00022763"/>
    </source>
</evidence>
<dbReference type="AlphaFoldDB" id="A0A3B0CNE8"/>
<dbReference type="Gene3D" id="1.10.30.20">
    <property type="entry name" value="Bacterial XPD DNA helicase, FeS cluster domain"/>
    <property type="match status" value="1"/>
</dbReference>
<gene>
    <name evidence="15" type="ORF">D7M11_06125</name>
</gene>
<dbReference type="InterPro" id="IPR027417">
    <property type="entry name" value="P-loop_NTPase"/>
</dbReference>
<evidence type="ECO:0000256" key="11">
    <source>
        <dbReference type="ARBA" id="ARBA00023204"/>
    </source>
</evidence>
<keyword evidence="11" id="KW-0234">DNA repair</keyword>
<keyword evidence="4" id="KW-0227">DNA damage</keyword>
<dbReference type="GO" id="GO:0003677">
    <property type="term" value="F:DNA binding"/>
    <property type="evidence" value="ECO:0007669"/>
    <property type="project" value="UniProtKB-KW"/>
</dbReference>
<evidence type="ECO:0000313" key="15">
    <source>
        <dbReference type="EMBL" id="RKN85907.1"/>
    </source>
</evidence>
<evidence type="ECO:0000259" key="14">
    <source>
        <dbReference type="PROSITE" id="PS51193"/>
    </source>
</evidence>
<keyword evidence="3" id="KW-0547">Nucleotide-binding</keyword>
<dbReference type="GO" id="GO:0006281">
    <property type="term" value="P:DNA repair"/>
    <property type="evidence" value="ECO:0007669"/>
    <property type="project" value="UniProtKB-KW"/>
</dbReference>
<keyword evidence="2" id="KW-0479">Metal-binding</keyword>
<feature type="domain" description="Helicase ATP-binding" evidence="14">
    <location>
        <begin position="185"/>
        <end position="443"/>
    </location>
</feature>
<evidence type="ECO:0000256" key="13">
    <source>
        <dbReference type="ARBA" id="ARBA00038058"/>
    </source>
</evidence>
<evidence type="ECO:0000256" key="2">
    <source>
        <dbReference type="ARBA" id="ARBA00022723"/>
    </source>
</evidence>
<comment type="similarity">
    <text evidence="13">Belongs to the helicase family. DinG subfamily.</text>
</comment>
<dbReference type="SUPFAM" id="SSF52540">
    <property type="entry name" value="P-loop containing nucleoside triphosphate hydrolases"/>
    <property type="match status" value="2"/>
</dbReference>
<evidence type="ECO:0000256" key="1">
    <source>
        <dbReference type="ARBA" id="ARBA00022485"/>
    </source>
</evidence>
<reference evidence="15 16" key="1">
    <citation type="journal article" date="2007" name="Int. J. Syst. Evol. Microbiol.">
        <title>Paenibacillus ginsengarvi sp. nov., isolated from soil from ginseng cultivation.</title>
        <authorList>
            <person name="Yoon M.H."/>
            <person name="Ten L.N."/>
            <person name="Im W.T."/>
        </authorList>
    </citation>
    <scope>NUCLEOTIDE SEQUENCE [LARGE SCALE GENOMIC DNA]</scope>
    <source>
        <strain evidence="15 16">KCTC 13059</strain>
    </source>
</reference>
<keyword evidence="16" id="KW-1185">Reference proteome</keyword>
<evidence type="ECO:0000256" key="12">
    <source>
        <dbReference type="ARBA" id="ARBA00023235"/>
    </source>
</evidence>
<comment type="caution">
    <text evidence="15">The sequence shown here is derived from an EMBL/GenBank/DDBJ whole genome shotgun (WGS) entry which is preliminary data.</text>
</comment>
<dbReference type="Pfam" id="PF06733">
    <property type="entry name" value="DEAD_2"/>
    <property type="match status" value="1"/>
</dbReference>
<dbReference type="SMART" id="SM00491">
    <property type="entry name" value="HELICc2"/>
    <property type="match status" value="1"/>
</dbReference>
<dbReference type="PROSITE" id="PS51193">
    <property type="entry name" value="HELICASE_ATP_BIND_2"/>
    <property type="match status" value="1"/>
</dbReference>
<keyword evidence="10" id="KW-0238">DNA-binding</keyword>
<dbReference type="Gene3D" id="3.40.50.300">
    <property type="entry name" value="P-loop containing nucleotide triphosphate hydrolases"/>
    <property type="match status" value="2"/>
</dbReference>
<dbReference type="Gene3D" id="3.90.320.10">
    <property type="match status" value="1"/>
</dbReference>
<dbReference type="GO" id="GO:0046872">
    <property type="term" value="F:metal ion binding"/>
    <property type="evidence" value="ECO:0007669"/>
    <property type="project" value="UniProtKB-KW"/>
</dbReference>
<dbReference type="InterPro" id="IPR010614">
    <property type="entry name" value="RAD3-like_helicase_DEAD"/>
</dbReference>
<dbReference type="GO" id="GO:0005524">
    <property type="term" value="F:ATP binding"/>
    <property type="evidence" value="ECO:0007669"/>
    <property type="project" value="UniProtKB-KW"/>
</dbReference>
<proteinExistence type="inferred from homology"/>
<keyword evidence="1" id="KW-0004">4Fe-4S</keyword>
<dbReference type="Pfam" id="PF13307">
    <property type="entry name" value="Helicase_C_2"/>
    <property type="match status" value="1"/>
</dbReference>